<gene>
    <name evidence="3" type="ORF">ACHIPV_17455</name>
    <name evidence="2" type="ORF">ACHIRB_04595</name>
</gene>
<dbReference type="RefSeq" id="WP_395125194.1">
    <property type="nucleotide sequence ID" value="NZ_JBIMSN010000020.1"/>
</dbReference>
<evidence type="ECO:0000256" key="1">
    <source>
        <dbReference type="SAM" id="MobiDB-lite"/>
    </source>
</evidence>
<feature type="region of interest" description="Disordered" evidence="1">
    <location>
        <begin position="20"/>
        <end position="40"/>
    </location>
</feature>
<evidence type="ECO:0000313" key="3">
    <source>
        <dbReference type="EMBL" id="MFH5243649.1"/>
    </source>
</evidence>
<evidence type="ECO:0000313" key="2">
    <source>
        <dbReference type="EMBL" id="MFH5227868.1"/>
    </source>
</evidence>
<reference evidence="4 5" key="1">
    <citation type="submission" date="2024-10" db="EMBL/GenBank/DDBJ databases">
        <authorList>
            <person name="Riesco R."/>
        </authorList>
    </citation>
    <scope>NUCLEOTIDE SEQUENCE [LARGE SCALE GENOMIC DNA]</scope>
    <source>
        <strain evidence="3 4">NCIMB 15448</strain>
        <strain evidence="2 5">NCIMB 15450</strain>
    </source>
</reference>
<organism evidence="2 5">
    <name type="scientific">Antrihabitans spumae</name>
    <dbReference type="NCBI Taxonomy" id="3373370"/>
    <lineage>
        <taxon>Bacteria</taxon>
        <taxon>Bacillati</taxon>
        <taxon>Actinomycetota</taxon>
        <taxon>Actinomycetes</taxon>
        <taxon>Mycobacteriales</taxon>
        <taxon>Nocardiaceae</taxon>
        <taxon>Antrihabitans</taxon>
    </lineage>
</organism>
<keyword evidence="5" id="KW-1185">Reference proteome</keyword>
<sequence length="135" mass="15100">MTLTDWQVTEAPARIERLTNIGKPRSADKDSIHGRPSRRRPVVSLLSKQFANPVCKPKSLLLPRSNQVGRTGKGVERFKPSTEVQCPIHVAHLHNDARPSGDGVLEGVVYRDQCRVCIGPVRFADRWVLHRFGGD</sequence>
<dbReference type="Proteomes" id="UP001609219">
    <property type="component" value="Unassembled WGS sequence"/>
</dbReference>
<comment type="caution">
    <text evidence="2">The sequence shown here is derived from an EMBL/GenBank/DDBJ whole genome shotgun (WGS) entry which is preliminary data.</text>
</comment>
<evidence type="ECO:0000313" key="4">
    <source>
        <dbReference type="Proteomes" id="UP001609176"/>
    </source>
</evidence>
<proteinExistence type="predicted"/>
<dbReference type="EMBL" id="JBIMSP010000028">
    <property type="protein sequence ID" value="MFH5243649.1"/>
    <property type="molecule type" value="Genomic_DNA"/>
</dbReference>
<evidence type="ECO:0000313" key="5">
    <source>
        <dbReference type="Proteomes" id="UP001609219"/>
    </source>
</evidence>
<dbReference type="Proteomes" id="UP001609176">
    <property type="component" value="Unassembled WGS sequence"/>
</dbReference>
<dbReference type="EMBL" id="JBIMSN010000020">
    <property type="protein sequence ID" value="MFH5227868.1"/>
    <property type="molecule type" value="Genomic_DNA"/>
</dbReference>
<name>A0ABW7JYR0_9NOCA</name>
<protein>
    <submittedName>
        <fullName evidence="2">Uncharacterized protein</fullName>
    </submittedName>
</protein>
<accession>A0ABW7JYR0</accession>